<dbReference type="PANTHER" id="PTHR33730:SF1">
    <property type="entry name" value="OS05G0176300 PROTEIN"/>
    <property type="match status" value="1"/>
</dbReference>
<keyword evidence="3" id="KW-1185">Reference proteome</keyword>
<evidence type="ECO:0000313" key="2">
    <source>
        <dbReference type="EMBL" id="CAL4895460.1"/>
    </source>
</evidence>
<proteinExistence type="predicted"/>
<dbReference type="PANTHER" id="PTHR33730">
    <property type="entry name" value="OS05G0542732 PROTEIN-RELATED"/>
    <property type="match status" value="1"/>
</dbReference>
<feature type="compositionally biased region" description="Basic and acidic residues" evidence="1">
    <location>
        <begin position="60"/>
        <end position="70"/>
    </location>
</feature>
<organism evidence="2 3">
    <name type="scientific">Urochloa decumbens</name>
    <dbReference type="NCBI Taxonomy" id="240449"/>
    <lineage>
        <taxon>Eukaryota</taxon>
        <taxon>Viridiplantae</taxon>
        <taxon>Streptophyta</taxon>
        <taxon>Embryophyta</taxon>
        <taxon>Tracheophyta</taxon>
        <taxon>Spermatophyta</taxon>
        <taxon>Magnoliopsida</taxon>
        <taxon>Liliopsida</taxon>
        <taxon>Poales</taxon>
        <taxon>Poaceae</taxon>
        <taxon>PACMAD clade</taxon>
        <taxon>Panicoideae</taxon>
        <taxon>Panicodae</taxon>
        <taxon>Paniceae</taxon>
        <taxon>Melinidinae</taxon>
        <taxon>Urochloa</taxon>
    </lineage>
</organism>
<feature type="region of interest" description="Disordered" evidence="1">
    <location>
        <begin position="49"/>
        <end position="90"/>
    </location>
</feature>
<dbReference type="AlphaFoldDB" id="A0ABC8VRG6"/>
<evidence type="ECO:0000256" key="1">
    <source>
        <dbReference type="SAM" id="MobiDB-lite"/>
    </source>
</evidence>
<accession>A0ABC8VRG6</accession>
<dbReference type="Pfam" id="PF15697">
    <property type="entry name" value="DUF4666"/>
    <property type="match status" value="1"/>
</dbReference>
<dbReference type="Proteomes" id="UP001497457">
    <property type="component" value="Chromosome 10rd"/>
</dbReference>
<reference evidence="3" key="1">
    <citation type="submission" date="2024-06" db="EMBL/GenBank/DDBJ databases">
        <authorList>
            <person name="Ryan C."/>
        </authorList>
    </citation>
    <scope>NUCLEOTIDE SEQUENCE [LARGE SCALE GENOMIC DNA]</scope>
</reference>
<protein>
    <submittedName>
        <fullName evidence="2">Uncharacterized protein</fullName>
    </submittedName>
</protein>
<name>A0ABC8VRG6_9POAL</name>
<feature type="region of interest" description="Disordered" evidence="1">
    <location>
        <begin position="1"/>
        <end position="35"/>
    </location>
</feature>
<reference evidence="2 3" key="2">
    <citation type="submission" date="2024-10" db="EMBL/GenBank/DDBJ databases">
        <authorList>
            <person name="Ryan C."/>
        </authorList>
    </citation>
    <scope>NUCLEOTIDE SEQUENCE [LARGE SCALE GENOMIC DNA]</scope>
</reference>
<feature type="compositionally biased region" description="Polar residues" evidence="1">
    <location>
        <begin position="1"/>
        <end position="33"/>
    </location>
</feature>
<sequence length="118" mass="13341">MAELQRSSQTFRRSGSSGLVWNQNQRGHGTTGDTWDCSLEIKELRHSHSVGSVKMLKQHRGGDGKEHSRSNDGNQTFRTQHVPPAVDPPSPMVSRCIFCGIFRKEEPSHTSKPKPRRY</sequence>
<dbReference type="EMBL" id="OZ075120">
    <property type="protein sequence ID" value="CAL4895460.1"/>
    <property type="molecule type" value="Genomic_DNA"/>
</dbReference>
<evidence type="ECO:0000313" key="3">
    <source>
        <dbReference type="Proteomes" id="UP001497457"/>
    </source>
</evidence>
<gene>
    <name evidence="2" type="ORF">URODEC1_LOCUS6057</name>
</gene>
<dbReference type="InterPro" id="IPR031421">
    <property type="entry name" value="DUF4666"/>
</dbReference>